<reference evidence="2 3" key="1">
    <citation type="journal article" date="2016" name="Sci. Rep.">
        <title>Metabolic traits of an uncultured archaeal lineage -MSBL1- from brine pools of the Red Sea.</title>
        <authorList>
            <person name="Mwirichia R."/>
            <person name="Alam I."/>
            <person name="Rashid M."/>
            <person name="Vinu M."/>
            <person name="Ba-Alawi W."/>
            <person name="Anthony Kamau A."/>
            <person name="Kamanda Ngugi D."/>
            <person name="Goker M."/>
            <person name="Klenk H.P."/>
            <person name="Bajic V."/>
            <person name="Stingl U."/>
        </authorList>
    </citation>
    <scope>NUCLEOTIDE SEQUENCE [LARGE SCALE GENOMIC DNA]</scope>
    <source>
        <strain evidence="2">SCGC-AAA259I09</strain>
    </source>
</reference>
<evidence type="ECO:0000313" key="2">
    <source>
        <dbReference type="EMBL" id="KXA96388.1"/>
    </source>
</evidence>
<evidence type="ECO:0000256" key="1">
    <source>
        <dbReference type="SAM" id="Phobius"/>
    </source>
</evidence>
<comment type="caution">
    <text evidence="2">The sequence shown here is derived from an EMBL/GenBank/DDBJ whole genome shotgun (WGS) entry which is preliminary data.</text>
</comment>
<feature type="transmembrane region" description="Helical" evidence="1">
    <location>
        <begin position="42"/>
        <end position="64"/>
    </location>
</feature>
<evidence type="ECO:0000313" key="3">
    <source>
        <dbReference type="Proteomes" id="UP000070463"/>
    </source>
</evidence>
<keyword evidence="1" id="KW-0472">Membrane</keyword>
<dbReference type="AlphaFoldDB" id="A0A133UQB1"/>
<gene>
    <name evidence="2" type="ORF">AKJ37_05360</name>
</gene>
<accession>A0A133UQB1</accession>
<organism evidence="2 3">
    <name type="scientific">candidate division MSBL1 archaeon SCGC-AAA259I09</name>
    <dbReference type="NCBI Taxonomy" id="1698267"/>
    <lineage>
        <taxon>Archaea</taxon>
        <taxon>Methanobacteriati</taxon>
        <taxon>Methanobacteriota</taxon>
        <taxon>candidate division MSBL1</taxon>
    </lineage>
</organism>
<protein>
    <submittedName>
        <fullName evidence="2">Uncharacterized protein</fullName>
    </submittedName>
</protein>
<sequence>MSRHGLPLFLSDFLPVSLIFEAPRVGMLDIGEVPVRSRPATAAYVSVIAAPAVILEVLSLTYLLQERMVLPDFKKVILPDVA</sequence>
<dbReference type="EMBL" id="LHXR01000085">
    <property type="protein sequence ID" value="KXA96388.1"/>
    <property type="molecule type" value="Genomic_DNA"/>
</dbReference>
<name>A0A133UQB1_9EURY</name>
<proteinExistence type="predicted"/>
<keyword evidence="1" id="KW-0812">Transmembrane</keyword>
<dbReference type="Proteomes" id="UP000070463">
    <property type="component" value="Unassembled WGS sequence"/>
</dbReference>
<keyword evidence="3" id="KW-1185">Reference proteome</keyword>
<keyword evidence="1" id="KW-1133">Transmembrane helix</keyword>